<dbReference type="GO" id="GO:0098803">
    <property type="term" value="C:respiratory chain complex"/>
    <property type="evidence" value="ECO:0007669"/>
    <property type="project" value="UniProtKB-UniRule"/>
</dbReference>
<dbReference type="GO" id="GO:0102721">
    <property type="term" value="F:ubiquinol:oxygen oxidoreductase activity"/>
    <property type="evidence" value="ECO:0007669"/>
    <property type="project" value="UniProtKB-EC"/>
</dbReference>
<name>A0A830I046_9CHLO</name>
<evidence type="ECO:0000256" key="11">
    <source>
        <dbReference type="ARBA" id="ARBA00023004"/>
    </source>
</evidence>
<keyword evidence="9" id="KW-1133">Transmembrane helix</keyword>
<keyword evidence="12 13" id="KW-0472">Membrane</keyword>
<comment type="cofactor">
    <cofactor evidence="13">
        <name>Fe cation</name>
        <dbReference type="ChEBI" id="CHEBI:24875"/>
    </cofactor>
    <text evidence="13">Binds 2 iron ions per subunit.</text>
</comment>
<evidence type="ECO:0000256" key="2">
    <source>
        <dbReference type="ARBA" id="ARBA00004370"/>
    </source>
</evidence>
<keyword evidence="7 13" id="KW-0479">Metal-binding</keyword>
<evidence type="ECO:0000256" key="7">
    <source>
        <dbReference type="ARBA" id="ARBA00022723"/>
    </source>
</evidence>
<accession>A0A830I046</accession>
<feature type="compositionally biased region" description="Acidic residues" evidence="14">
    <location>
        <begin position="55"/>
        <end position="71"/>
    </location>
</feature>
<keyword evidence="10 13" id="KW-0560">Oxidoreductase</keyword>
<evidence type="ECO:0000256" key="6">
    <source>
        <dbReference type="ARBA" id="ARBA00022692"/>
    </source>
</evidence>
<keyword evidence="11 13" id="KW-0408">Iron</keyword>
<organism evidence="15 16">
    <name type="scientific">Pycnococcus provasolii</name>
    <dbReference type="NCBI Taxonomy" id="41880"/>
    <lineage>
        <taxon>Eukaryota</taxon>
        <taxon>Viridiplantae</taxon>
        <taxon>Chlorophyta</taxon>
        <taxon>Pseudoscourfieldiophyceae</taxon>
        <taxon>Pseudoscourfieldiales</taxon>
        <taxon>Pycnococcaceae</taxon>
        <taxon>Pycnococcus</taxon>
    </lineage>
</organism>
<keyword evidence="16" id="KW-1185">Reference proteome</keyword>
<dbReference type="GO" id="GO:0009916">
    <property type="term" value="F:alternative oxidase activity"/>
    <property type="evidence" value="ECO:0007669"/>
    <property type="project" value="UniProtKB-UniRule"/>
</dbReference>
<dbReference type="GO" id="GO:0010230">
    <property type="term" value="P:alternative respiration"/>
    <property type="evidence" value="ECO:0007669"/>
    <property type="project" value="TreeGrafter"/>
</dbReference>
<dbReference type="EMBL" id="BNJQ01000034">
    <property type="protein sequence ID" value="GHP11430.1"/>
    <property type="molecule type" value="Genomic_DNA"/>
</dbReference>
<comment type="subcellular location">
    <subcellularLocation>
        <location evidence="2">Membrane</location>
    </subcellularLocation>
</comment>
<dbReference type="Pfam" id="PF01786">
    <property type="entry name" value="AOX"/>
    <property type="match status" value="1"/>
</dbReference>
<evidence type="ECO:0000256" key="3">
    <source>
        <dbReference type="ARBA" id="ARBA00008388"/>
    </source>
</evidence>
<dbReference type="GO" id="GO:0106292">
    <property type="term" value="F:superoxide-generating NADPH oxidase activity"/>
    <property type="evidence" value="ECO:0007669"/>
    <property type="project" value="UniProtKB-ARBA"/>
</dbReference>
<evidence type="ECO:0000256" key="10">
    <source>
        <dbReference type="ARBA" id="ARBA00023002"/>
    </source>
</evidence>
<evidence type="ECO:0000256" key="1">
    <source>
        <dbReference type="ARBA" id="ARBA00001192"/>
    </source>
</evidence>
<dbReference type="InterPro" id="IPR002680">
    <property type="entry name" value="AOX"/>
</dbReference>
<feature type="region of interest" description="Disordered" evidence="14">
    <location>
        <begin position="1"/>
        <end position="78"/>
    </location>
</feature>
<comment type="similarity">
    <text evidence="3 13">Belongs to the alternative oxidase family.</text>
</comment>
<protein>
    <recommendedName>
        <fullName evidence="13">Ubiquinol oxidase</fullName>
        <ecNumber evidence="13">1.10.3.11</ecNumber>
    </recommendedName>
</protein>
<dbReference type="OrthoDB" id="4493at2759"/>
<reference evidence="15" key="1">
    <citation type="submission" date="2020-10" db="EMBL/GenBank/DDBJ databases">
        <title>Unveiling of a novel bifunctional photoreceptor, Dualchrome1, isolated from a cosmopolitan green alga.</title>
        <authorList>
            <person name="Suzuki S."/>
            <person name="Kawachi M."/>
        </authorList>
    </citation>
    <scope>NUCLEOTIDE SEQUENCE</scope>
    <source>
        <strain evidence="15">NIES 2893</strain>
    </source>
</reference>
<gene>
    <name evidence="15" type="ORF">PPROV_001015800</name>
</gene>
<keyword evidence="8 13" id="KW-0249">Electron transport</keyword>
<keyword evidence="6 13" id="KW-0812">Transmembrane</keyword>
<feature type="compositionally biased region" description="Basic residues" evidence="14">
    <location>
        <begin position="29"/>
        <end position="41"/>
    </location>
</feature>
<evidence type="ECO:0000313" key="16">
    <source>
        <dbReference type="Proteomes" id="UP000660262"/>
    </source>
</evidence>
<proteinExistence type="inferred from homology"/>
<evidence type="ECO:0000313" key="15">
    <source>
        <dbReference type="EMBL" id="GHP11430.1"/>
    </source>
</evidence>
<feature type="compositionally biased region" description="Polar residues" evidence="14">
    <location>
        <begin position="42"/>
        <end position="54"/>
    </location>
</feature>
<dbReference type="GO" id="GO:0016020">
    <property type="term" value="C:membrane"/>
    <property type="evidence" value="ECO:0007669"/>
    <property type="project" value="UniProtKB-SubCell"/>
</dbReference>
<dbReference type="Gene3D" id="1.20.1260.140">
    <property type="entry name" value="Alternative oxidase"/>
    <property type="match status" value="1"/>
</dbReference>
<dbReference type="AlphaFoldDB" id="A0A830I046"/>
<comment type="catalytic activity">
    <reaction evidence="1 13">
        <text>2 a ubiquinol + O2 = 2 a ubiquinone + 2 H2O</text>
        <dbReference type="Rhea" id="RHEA:30255"/>
        <dbReference type="Rhea" id="RHEA-COMP:9565"/>
        <dbReference type="Rhea" id="RHEA-COMP:9566"/>
        <dbReference type="ChEBI" id="CHEBI:15377"/>
        <dbReference type="ChEBI" id="CHEBI:15379"/>
        <dbReference type="ChEBI" id="CHEBI:16389"/>
        <dbReference type="ChEBI" id="CHEBI:17976"/>
        <dbReference type="EC" id="1.10.3.11"/>
    </reaction>
</comment>
<comment type="caution">
    <text evidence="15">The sequence shown here is derived from an EMBL/GenBank/DDBJ whole genome shotgun (WGS) entry which is preliminary data.</text>
</comment>
<dbReference type="PANTHER" id="PTHR31803:SF10">
    <property type="entry name" value="UBIQUINOL OXIDASE 4, CHLOROPLASTIC_CHROMOPLASTIC"/>
    <property type="match status" value="1"/>
</dbReference>
<dbReference type="PANTHER" id="PTHR31803">
    <property type="entry name" value="ALTERNATIVE OXIDASE"/>
    <property type="match status" value="1"/>
</dbReference>
<dbReference type="Proteomes" id="UP000660262">
    <property type="component" value="Unassembled WGS sequence"/>
</dbReference>
<keyword evidence="5 13" id="KW-0679">Respiratory chain</keyword>
<evidence type="ECO:0000256" key="8">
    <source>
        <dbReference type="ARBA" id="ARBA00022982"/>
    </source>
</evidence>
<evidence type="ECO:0000256" key="5">
    <source>
        <dbReference type="ARBA" id="ARBA00022660"/>
    </source>
</evidence>
<evidence type="ECO:0000256" key="13">
    <source>
        <dbReference type="RuleBase" id="RU003779"/>
    </source>
</evidence>
<sequence length="323" mass="36777">MPVAPHTRMPRAPLATPSQRSSSSSSKLLHSKHSFLCRSSKRTPSMMNAASSSSLDEDSGAIIDDDDNPMMEDDRPNSTNITAFEQKYNEVVVHVAVTAVNKIFEGRPFARFYALETVARVPYFAYLSVLHLYETFGLWRQKELLKLHFDQSYNEAHHLRIMEELGGSSRYVDRWAAQHAAVMYFAYTCVLYLVRPAVAYHFNALVERHAYETYDNFLRENETSLKQKPPTPTAVEYYEAENGEFVYEAEPTKGKRKVSSLFDVFELVRDDELEHFHAMSACQSGRHSERKDATEMECGGVVECVMKSPTGVRDNDDGDDGER</sequence>
<dbReference type="GO" id="GO:0046872">
    <property type="term" value="F:metal ion binding"/>
    <property type="evidence" value="ECO:0007669"/>
    <property type="project" value="UniProtKB-UniRule"/>
</dbReference>
<evidence type="ECO:0000256" key="9">
    <source>
        <dbReference type="ARBA" id="ARBA00022989"/>
    </source>
</evidence>
<dbReference type="InterPro" id="IPR038659">
    <property type="entry name" value="AOX_sf"/>
</dbReference>
<dbReference type="EC" id="1.10.3.11" evidence="13"/>
<keyword evidence="4" id="KW-0813">Transport</keyword>
<evidence type="ECO:0000256" key="4">
    <source>
        <dbReference type="ARBA" id="ARBA00022448"/>
    </source>
</evidence>
<evidence type="ECO:0000256" key="14">
    <source>
        <dbReference type="SAM" id="MobiDB-lite"/>
    </source>
</evidence>
<dbReference type="GO" id="GO:0005739">
    <property type="term" value="C:mitochondrion"/>
    <property type="evidence" value="ECO:0007669"/>
    <property type="project" value="TreeGrafter"/>
</dbReference>
<evidence type="ECO:0000256" key="12">
    <source>
        <dbReference type="ARBA" id="ARBA00023136"/>
    </source>
</evidence>